<evidence type="ECO:0000256" key="2">
    <source>
        <dbReference type="ARBA" id="ARBA00012438"/>
    </source>
</evidence>
<dbReference type="InterPro" id="IPR003661">
    <property type="entry name" value="HisK_dim/P_dom"/>
</dbReference>
<dbReference type="PROSITE" id="PS50110">
    <property type="entry name" value="RESPONSE_REGULATORY"/>
    <property type="match status" value="1"/>
</dbReference>
<dbReference type="Pfam" id="PF00072">
    <property type="entry name" value="Response_reg"/>
    <property type="match status" value="1"/>
</dbReference>
<evidence type="ECO:0000259" key="8">
    <source>
        <dbReference type="PROSITE" id="PS50110"/>
    </source>
</evidence>
<sequence length="728" mass="82275">MISKVRKIPILRYAIIVCLIVVLFISAFYLYLYYRRAESVRYNVHQMILARESAAMIDNCLISLYSADNNSRLYGLTSDTKYFNQFSADINFVNKMIGQLNLKNQPASSKRGFQHLINEKTVKTESYTKLKLMSDSLLNSTGKISTIIEQAAATPVKVPVVRKYISEVKIDTIKPQVKPLRKKRFFGRVFDAFSARKSDELMQHQQELQKAPTVIEKRIATRVESRTIIPKEALVSRKRFQEIYQTNHRLRDSEQEILKINTNLIAQIIASLKEYKSAEQHYIASGKAELNDSLQDVVFKFKSLSGLIFIFLITMVIVILYNIWKIFRNEEEIISYSLDAEQYALSKSAFLASMSHEIRTPLNSVIGFSEQLSQSRLDETQKEQLEAISSSSRLLLDVVNEILDFSKFETGKMSFDNAPFVPHDSLEEVFNSLRLQAEHKGIRMEKELNLDEDICLKGDAFRLKQVVINLMSNAIKFTTEGKVVLRASITEGEKELRILHVAVQDSGLGISKENIPLIFGEFAQIVSAQQKASQKGTGLGLAISKKIVELQGGSISVSSEPGKGSVFTFHLPMERAEMIACRKKKPAGDLVAPDTLSGKHILVAEDNKLNVLLLTTILKKWNITFDVAEDGVQAFELFEAHYYDLVLTDIEMPELGGVELAGMIRKYQDIGKSYIPILALTANALKEDRDHYISAGMNGVILKPFSEQNLLDTINEALKDPMLLDERV</sequence>
<dbReference type="GO" id="GO:0000155">
    <property type="term" value="F:phosphorelay sensor kinase activity"/>
    <property type="evidence" value="ECO:0007669"/>
    <property type="project" value="InterPro"/>
</dbReference>
<dbReference type="RefSeq" id="WP_142527903.1">
    <property type="nucleotide sequence ID" value="NZ_CBCSJO010000001.1"/>
</dbReference>
<dbReference type="EC" id="2.7.13.3" evidence="2"/>
<keyword evidence="10" id="KW-1185">Reference proteome</keyword>
<dbReference type="InterPro" id="IPR011006">
    <property type="entry name" value="CheY-like_superfamily"/>
</dbReference>
<evidence type="ECO:0000313" key="10">
    <source>
        <dbReference type="Proteomes" id="UP000320300"/>
    </source>
</evidence>
<dbReference type="Gene3D" id="1.10.287.130">
    <property type="match status" value="1"/>
</dbReference>
<name>A0A521CTZ0_9SPHI</name>
<dbReference type="Pfam" id="PF00512">
    <property type="entry name" value="HisKA"/>
    <property type="match status" value="1"/>
</dbReference>
<evidence type="ECO:0000256" key="3">
    <source>
        <dbReference type="ARBA" id="ARBA00022553"/>
    </source>
</evidence>
<feature type="modified residue" description="4-aspartylphosphate" evidence="5">
    <location>
        <position position="649"/>
    </location>
</feature>
<feature type="transmembrane region" description="Helical" evidence="6">
    <location>
        <begin position="304"/>
        <end position="324"/>
    </location>
</feature>
<dbReference type="InterPro" id="IPR005467">
    <property type="entry name" value="His_kinase_dom"/>
</dbReference>
<dbReference type="CDD" id="cd00082">
    <property type="entry name" value="HisKA"/>
    <property type="match status" value="1"/>
</dbReference>
<evidence type="ECO:0000256" key="5">
    <source>
        <dbReference type="PROSITE-ProRule" id="PRU00169"/>
    </source>
</evidence>
<keyword evidence="6" id="KW-1133">Transmembrane helix</keyword>
<keyword evidence="6" id="KW-0812">Transmembrane</keyword>
<dbReference type="SUPFAM" id="SSF52172">
    <property type="entry name" value="CheY-like"/>
    <property type="match status" value="1"/>
</dbReference>
<dbReference type="SMART" id="SM00387">
    <property type="entry name" value="HATPase_c"/>
    <property type="match status" value="1"/>
</dbReference>
<dbReference type="EMBL" id="FXTN01000004">
    <property type="protein sequence ID" value="SMO62914.1"/>
    <property type="molecule type" value="Genomic_DNA"/>
</dbReference>
<dbReference type="Pfam" id="PF02518">
    <property type="entry name" value="HATPase_c"/>
    <property type="match status" value="1"/>
</dbReference>
<keyword evidence="9" id="KW-0808">Transferase</keyword>
<dbReference type="PANTHER" id="PTHR45339">
    <property type="entry name" value="HYBRID SIGNAL TRANSDUCTION HISTIDINE KINASE J"/>
    <property type="match status" value="1"/>
</dbReference>
<accession>A0A521CTZ0</accession>
<dbReference type="InterPro" id="IPR036097">
    <property type="entry name" value="HisK_dim/P_sf"/>
</dbReference>
<dbReference type="SUPFAM" id="SSF47384">
    <property type="entry name" value="Homodimeric domain of signal transducing histidine kinase"/>
    <property type="match status" value="1"/>
</dbReference>
<evidence type="ECO:0000256" key="1">
    <source>
        <dbReference type="ARBA" id="ARBA00000085"/>
    </source>
</evidence>
<evidence type="ECO:0000259" key="7">
    <source>
        <dbReference type="PROSITE" id="PS50109"/>
    </source>
</evidence>
<feature type="domain" description="Histidine kinase" evidence="7">
    <location>
        <begin position="353"/>
        <end position="575"/>
    </location>
</feature>
<dbReference type="SMART" id="SM00448">
    <property type="entry name" value="REC"/>
    <property type="match status" value="1"/>
</dbReference>
<dbReference type="SUPFAM" id="SSF55874">
    <property type="entry name" value="ATPase domain of HSP90 chaperone/DNA topoisomerase II/histidine kinase"/>
    <property type="match status" value="1"/>
</dbReference>
<proteinExistence type="predicted"/>
<dbReference type="FunFam" id="3.30.565.10:FF:000010">
    <property type="entry name" value="Sensor histidine kinase RcsC"/>
    <property type="match status" value="1"/>
</dbReference>
<evidence type="ECO:0000313" key="9">
    <source>
        <dbReference type="EMBL" id="SMO62914.1"/>
    </source>
</evidence>
<feature type="domain" description="Response regulatory" evidence="8">
    <location>
        <begin position="600"/>
        <end position="718"/>
    </location>
</feature>
<keyword evidence="3 5" id="KW-0597">Phosphoprotein</keyword>
<keyword evidence="9" id="KW-0418">Kinase</keyword>
<dbReference type="CDD" id="cd16922">
    <property type="entry name" value="HATPase_EvgS-ArcB-TorS-like"/>
    <property type="match status" value="1"/>
</dbReference>
<protein>
    <recommendedName>
        <fullName evidence="2">histidine kinase</fullName>
        <ecNumber evidence="2">2.7.13.3</ecNumber>
    </recommendedName>
</protein>
<dbReference type="PANTHER" id="PTHR45339:SF1">
    <property type="entry name" value="HYBRID SIGNAL TRANSDUCTION HISTIDINE KINASE J"/>
    <property type="match status" value="1"/>
</dbReference>
<dbReference type="CDD" id="cd17546">
    <property type="entry name" value="REC_hyHK_CKI1_RcsC-like"/>
    <property type="match status" value="1"/>
</dbReference>
<dbReference type="OrthoDB" id="9811889at2"/>
<organism evidence="9 10">
    <name type="scientific">Pedobacter westerhofensis</name>
    <dbReference type="NCBI Taxonomy" id="425512"/>
    <lineage>
        <taxon>Bacteria</taxon>
        <taxon>Pseudomonadati</taxon>
        <taxon>Bacteroidota</taxon>
        <taxon>Sphingobacteriia</taxon>
        <taxon>Sphingobacteriales</taxon>
        <taxon>Sphingobacteriaceae</taxon>
        <taxon>Pedobacter</taxon>
    </lineage>
</organism>
<dbReference type="AlphaFoldDB" id="A0A521CTZ0"/>
<dbReference type="InterPro" id="IPR036890">
    <property type="entry name" value="HATPase_C_sf"/>
</dbReference>
<dbReference type="InterPro" id="IPR004358">
    <property type="entry name" value="Sig_transdc_His_kin-like_C"/>
</dbReference>
<reference evidence="9 10" key="1">
    <citation type="submission" date="2017-05" db="EMBL/GenBank/DDBJ databases">
        <authorList>
            <person name="Varghese N."/>
            <person name="Submissions S."/>
        </authorList>
    </citation>
    <scope>NUCLEOTIDE SEQUENCE [LARGE SCALE GENOMIC DNA]</scope>
    <source>
        <strain evidence="9 10">DSM 19036</strain>
    </source>
</reference>
<dbReference type="SMART" id="SM00388">
    <property type="entry name" value="HisKA"/>
    <property type="match status" value="1"/>
</dbReference>
<dbReference type="Gene3D" id="3.40.50.2300">
    <property type="match status" value="1"/>
</dbReference>
<evidence type="ECO:0000256" key="6">
    <source>
        <dbReference type="SAM" id="Phobius"/>
    </source>
</evidence>
<feature type="transmembrane region" description="Helical" evidence="6">
    <location>
        <begin position="12"/>
        <end position="34"/>
    </location>
</feature>
<dbReference type="InterPro" id="IPR003594">
    <property type="entry name" value="HATPase_dom"/>
</dbReference>
<comment type="catalytic activity">
    <reaction evidence="1">
        <text>ATP + protein L-histidine = ADP + protein N-phospho-L-histidine.</text>
        <dbReference type="EC" id="2.7.13.3"/>
    </reaction>
</comment>
<dbReference type="PRINTS" id="PR00344">
    <property type="entry name" value="BCTRLSENSOR"/>
</dbReference>
<keyword evidence="4" id="KW-0902">Two-component regulatory system</keyword>
<dbReference type="Gene3D" id="3.30.565.10">
    <property type="entry name" value="Histidine kinase-like ATPase, C-terminal domain"/>
    <property type="match status" value="1"/>
</dbReference>
<keyword evidence="6" id="KW-0472">Membrane</keyword>
<dbReference type="PROSITE" id="PS50109">
    <property type="entry name" value="HIS_KIN"/>
    <property type="match status" value="1"/>
</dbReference>
<evidence type="ECO:0000256" key="4">
    <source>
        <dbReference type="ARBA" id="ARBA00023012"/>
    </source>
</evidence>
<dbReference type="Proteomes" id="UP000320300">
    <property type="component" value="Unassembled WGS sequence"/>
</dbReference>
<dbReference type="InterPro" id="IPR001789">
    <property type="entry name" value="Sig_transdc_resp-reg_receiver"/>
</dbReference>
<gene>
    <name evidence="9" type="ORF">SAMN06265348_104203</name>
</gene>